<keyword evidence="4" id="KW-1185">Reference proteome</keyword>
<evidence type="ECO:0000313" key="3">
    <source>
        <dbReference type="EMBL" id="KAG0288272.1"/>
    </source>
</evidence>
<proteinExistence type="predicted"/>
<feature type="region of interest" description="Disordered" evidence="1">
    <location>
        <begin position="31"/>
        <end position="51"/>
    </location>
</feature>
<reference evidence="3" key="1">
    <citation type="journal article" date="2020" name="Fungal Divers.">
        <title>Resolving the Mortierellaceae phylogeny through synthesis of multi-gene phylogenetics and phylogenomics.</title>
        <authorList>
            <person name="Vandepol N."/>
            <person name="Liber J."/>
            <person name="Desiro A."/>
            <person name="Na H."/>
            <person name="Kennedy M."/>
            <person name="Barry K."/>
            <person name="Grigoriev I.V."/>
            <person name="Miller A.N."/>
            <person name="O'Donnell K."/>
            <person name="Stajich J.E."/>
            <person name="Bonito G."/>
        </authorList>
    </citation>
    <scope>NUCLEOTIDE SEQUENCE</scope>
    <source>
        <strain evidence="3">NVP60</strain>
    </source>
</reference>
<evidence type="ECO:0000313" key="4">
    <source>
        <dbReference type="Proteomes" id="UP000823405"/>
    </source>
</evidence>
<dbReference type="OrthoDB" id="2435592at2759"/>
<name>A0A9P6QTN2_9FUNG</name>
<dbReference type="AlphaFoldDB" id="A0A9P6QTN2"/>
<dbReference type="Pfam" id="PF23948">
    <property type="entry name" value="ARM_5"/>
    <property type="match status" value="1"/>
</dbReference>
<organism evidence="3 4">
    <name type="scientific">Linnemannia gamsii</name>
    <dbReference type="NCBI Taxonomy" id="64522"/>
    <lineage>
        <taxon>Eukaryota</taxon>
        <taxon>Fungi</taxon>
        <taxon>Fungi incertae sedis</taxon>
        <taxon>Mucoromycota</taxon>
        <taxon>Mortierellomycotina</taxon>
        <taxon>Mortierellomycetes</taxon>
        <taxon>Mortierellales</taxon>
        <taxon>Mortierellaceae</taxon>
        <taxon>Linnemannia</taxon>
    </lineage>
</organism>
<evidence type="ECO:0000256" key="1">
    <source>
        <dbReference type="SAM" id="MobiDB-lite"/>
    </source>
</evidence>
<dbReference type="InterPro" id="IPR056251">
    <property type="entry name" value="Arm_rpt_dom"/>
</dbReference>
<sequence>MTIHPHQNIDTTSSSALENNDKMLKSLENLKSKTASSPSGRDVEVFSGNMNKPTMKTDLPCSQQHIERTNQLVYCCTLLHQDASSLSPPDQNQLLNEAEAAWLAEIKNDPMEQHRLQWITTRMVQAFTQAAFKDSTTIAEIVSLGPILEEEHFRKLLSFLIMEFDESRLLDVELLQGLVQLVQSSSPGFLVSDNLIKIFSILRVRLQ</sequence>
<gene>
    <name evidence="3" type="ORF">BGZ97_006866</name>
</gene>
<feature type="domain" description="Arm-like repeat" evidence="2">
    <location>
        <begin position="104"/>
        <end position="207"/>
    </location>
</feature>
<comment type="caution">
    <text evidence="3">The sequence shown here is derived from an EMBL/GenBank/DDBJ whole genome shotgun (WGS) entry which is preliminary data.</text>
</comment>
<dbReference type="EMBL" id="JAAAIN010003034">
    <property type="protein sequence ID" value="KAG0288272.1"/>
    <property type="molecule type" value="Genomic_DNA"/>
</dbReference>
<protein>
    <recommendedName>
        <fullName evidence="2">Arm-like repeat domain-containing protein</fullName>
    </recommendedName>
</protein>
<feature type="non-terminal residue" evidence="3">
    <location>
        <position position="207"/>
    </location>
</feature>
<accession>A0A9P6QTN2</accession>
<dbReference type="Proteomes" id="UP000823405">
    <property type="component" value="Unassembled WGS sequence"/>
</dbReference>
<evidence type="ECO:0000259" key="2">
    <source>
        <dbReference type="Pfam" id="PF23948"/>
    </source>
</evidence>